<dbReference type="HOGENOM" id="CLU_078735_0_0_7"/>
<feature type="transmembrane region" description="Helical" evidence="1">
    <location>
        <begin position="162"/>
        <end position="183"/>
    </location>
</feature>
<keyword evidence="1" id="KW-0472">Membrane</keyword>
<dbReference type="RefSeq" id="WP_011939240.1">
    <property type="nucleotide sequence ID" value="NC_009483.1"/>
</dbReference>
<dbReference type="AlphaFoldDB" id="A5G429"/>
<dbReference type="InterPro" id="IPR003675">
    <property type="entry name" value="Rce1/LyrA-like_dom"/>
</dbReference>
<protein>
    <submittedName>
        <fullName evidence="3">Abortive infection protein</fullName>
    </submittedName>
</protein>
<dbReference type="InterPro" id="IPR014346">
    <property type="entry name" value="Prenyl_protease-related"/>
</dbReference>
<feature type="transmembrane region" description="Helical" evidence="1">
    <location>
        <begin position="214"/>
        <end position="236"/>
    </location>
</feature>
<feature type="domain" description="CAAX prenyl protease 2/Lysostaphin resistance protein A-like" evidence="2">
    <location>
        <begin position="131"/>
        <end position="222"/>
    </location>
</feature>
<feature type="transmembrane region" description="Helical" evidence="1">
    <location>
        <begin position="189"/>
        <end position="207"/>
    </location>
</feature>
<feature type="transmembrane region" description="Helical" evidence="1">
    <location>
        <begin position="83"/>
        <end position="101"/>
    </location>
</feature>
<keyword evidence="4" id="KW-1185">Reference proteome</keyword>
<dbReference type="EMBL" id="CP000698">
    <property type="protein sequence ID" value="ABQ26547.1"/>
    <property type="molecule type" value="Genomic_DNA"/>
</dbReference>
<dbReference type="NCBIfam" id="TIGR03008">
    <property type="entry name" value="pepcterm_CAAX"/>
    <property type="match status" value="1"/>
</dbReference>
<feature type="transmembrane region" description="Helical" evidence="1">
    <location>
        <begin position="131"/>
        <end position="150"/>
    </location>
</feature>
<gene>
    <name evidence="3" type="ordered locus">Gura_2368</name>
</gene>
<dbReference type="Pfam" id="PF02517">
    <property type="entry name" value="Rce1-like"/>
    <property type="match status" value="1"/>
</dbReference>
<feature type="transmembrane region" description="Helical" evidence="1">
    <location>
        <begin position="21"/>
        <end position="39"/>
    </location>
</feature>
<name>A5G429_GEOUR</name>
<evidence type="ECO:0000313" key="3">
    <source>
        <dbReference type="EMBL" id="ABQ26547.1"/>
    </source>
</evidence>
<sequence>MGEINEQVVLTNGTFPRIAPYALFMAFVGLEQLFVHWANNGGGDGSVPAAMYIYPAKTVAVALLLVTFKSCYTEVCLRDLLKFKHSVISIISGIVVFILWINMDWNFTSHPSQQGFNPSILQDDRMRTSMTFVRMTGAVIIVPIMEELFWRSFLIRYIINQTYSKISIGQFTWPSFLITTIFFGFEHHLLLAGIMAGAAYNLLLYYSKSIAQCILAHAVTNLALGIYVITTGQWHFW</sequence>
<organism evidence="3 4">
    <name type="scientific">Geotalea uraniireducens (strain Rf4)</name>
    <name type="common">Geobacter uraniireducens</name>
    <dbReference type="NCBI Taxonomy" id="351605"/>
    <lineage>
        <taxon>Bacteria</taxon>
        <taxon>Pseudomonadati</taxon>
        <taxon>Thermodesulfobacteriota</taxon>
        <taxon>Desulfuromonadia</taxon>
        <taxon>Geobacterales</taxon>
        <taxon>Geobacteraceae</taxon>
        <taxon>Geotalea</taxon>
    </lineage>
</organism>
<proteinExistence type="predicted"/>
<dbReference type="STRING" id="351605.Gura_2368"/>
<feature type="transmembrane region" description="Helical" evidence="1">
    <location>
        <begin position="51"/>
        <end position="71"/>
    </location>
</feature>
<dbReference type="GO" id="GO:0004175">
    <property type="term" value="F:endopeptidase activity"/>
    <property type="evidence" value="ECO:0007669"/>
    <property type="project" value="UniProtKB-ARBA"/>
</dbReference>
<reference evidence="3 4" key="1">
    <citation type="submission" date="2007-05" db="EMBL/GenBank/DDBJ databases">
        <title>Complete sequence of Geobacter uraniireducens Rf4.</title>
        <authorList>
            <consortium name="US DOE Joint Genome Institute"/>
            <person name="Copeland A."/>
            <person name="Lucas S."/>
            <person name="Lapidus A."/>
            <person name="Barry K."/>
            <person name="Detter J.C."/>
            <person name="Glavina del Rio T."/>
            <person name="Hammon N."/>
            <person name="Israni S."/>
            <person name="Dalin E."/>
            <person name="Tice H."/>
            <person name="Pitluck S."/>
            <person name="Chertkov O."/>
            <person name="Brettin T."/>
            <person name="Bruce D."/>
            <person name="Han C."/>
            <person name="Schmutz J."/>
            <person name="Larimer F."/>
            <person name="Land M."/>
            <person name="Hauser L."/>
            <person name="Kyrpides N."/>
            <person name="Mikhailova N."/>
            <person name="Shelobolina E."/>
            <person name="Aklujkar M."/>
            <person name="Lovley D."/>
            <person name="Richardson P."/>
        </authorList>
    </citation>
    <scope>NUCLEOTIDE SEQUENCE [LARGE SCALE GENOMIC DNA]</scope>
    <source>
        <strain evidence="3 4">Rf4</strain>
    </source>
</reference>
<evidence type="ECO:0000313" key="4">
    <source>
        <dbReference type="Proteomes" id="UP000006695"/>
    </source>
</evidence>
<dbReference type="KEGG" id="gur:Gura_2368"/>
<dbReference type="GO" id="GO:0080120">
    <property type="term" value="P:CAAX-box protein maturation"/>
    <property type="evidence" value="ECO:0007669"/>
    <property type="project" value="UniProtKB-ARBA"/>
</dbReference>
<dbReference type="Proteomes" id="UP000006695">
    <property type="component" value="Chromosome"/>
</dbReference>
<evidence type="ECO:0000259" key="2">
    <source>
        <dbReference type="Pfam" id="PF02517"/>
    </source>
</evidence>
<accession>A5G429</accession>
<keyword evidence="1" id="KW-0812">Transmembrane</keyword>
<keyword evidence="1" id="KW-1133">Transmembrane helix</keyword>
<evidence type="ECO:0000256" key="1">
    <source>
        <dbReference type="SAM" id="Phobius"/>
    </source>
</evidence>
<dbReference type="OrthoDB" id="9787923at2"/>